<proteinExistence type="predicted"/>
<protein>
    <recommendedName>
        <fullName evidence="2">histidine kinase</fullName>
        <ecNumber evidence="2">2.7.13.3</ecNumber>
    </recommendedName>
</protein>
<comment type="catalytic activity">
    <reaction evidence="1">
        <text>ATP + protein L-histidine = ADP + protein N-phospho-L-histidine.</text>
        <dbReference type="EC" id="2.7.13.3"/>
    </reaction>
</comment>
<dbReference type="STRING" id="83767.SAMN05660652_02109"/>
<evidence type="ECO:0000256" key="2">
    <source>
        <dbReference type="ARBA" id="ARBA00012438"/>
    </source>
</evidence>
<evidence type="ECO:0000256" key="4">
    <source>
        <dbReference type="ARBA" id="ARBA00022741"/>
    </source>
</evidence>
<evidence type="ECO:0000256" key="5">
    <source>
        <dbReference type="ARBA" id="ARBA00022777"/>
    </source>
</evidence>
<dbReference type="Gene3D" id="3.30.565.10">
    <property type="entry name" value="Histidine kinase-like ATPase, C-terminal domain"/>
    <property type="match status" value="1"/>
</dbReference>
<dbReference type="InterPro" id="IPR005467">
    <property type="entry name" value="His_kinase_dom"/>
</dbReference>
<dbReference type="InterPro" id="IPR036890">
    <property type="entry name" value="HATPase_C_sf"/>
</dbReference>
<keyword evidence="7" id="KW-0472">Membrane</keyword>
<dbReference type="InterPro" id="IPR050980">
    <property type="entry name" value="2C_sensor_his_kinase"/>
</dbReference>
<organism evidence="9 10">
    <name type="scientific">Propionivibrio dicarboxylicus</name>
    <dbReference type="NCBI Taxonomy" id="83767"/>
    <lineage>
        <taxon>Bacteria</taxon>
        <taxon>Pseudomonadati</taxon>
        <taxon>Pseudomonadota</taxon>
        <taxon>Betaproteobacteria</taxon>
        <taxon>Rhodocyclales</taxon>
        <taxon>Rhodocyclaceae</taxon>
        <taxon>Propionivibrio</taxon>
    </lineage>
</organism>
<evidence type="ECO:0000256" key="7">
    <source>
        <dbReference type="SAM" id="Phobius"/>
    </source>
</evidence>
<dbReference type="InterPro" id="IPR003594">
    <property type="entry name" value="HATPase_dom"/>
</dbReference>
<sequence length="727" mass="80210">MAIAGKSNHKRWLQRLRSWDFTLGTVVLLALLIAVLGGAVFDISTSASRKEERVQASELKGQLAQFLLRTREPDGSSLLENPVDFSAVSRPLRIVTLRQSFFSYVLQTGNAKAFNTGDITFEAPRACQVEYPGSRREGALAGNLRACFAVVPGDQAGRYVYFSLRYPSNKIERHRAGRQLTKVNRVVLFFNGHRESRLTLVYQVPPLARSRYPSQLARFEQVHEISGFATSEGGFSSRLVSGQAYESQVEENGSAPRNFVTVVGRLDASFLHPASMEDPWPSAELKRIAIGVKIYDKAESDSETSILFDVPPGKEGTPLASLTQAYLAAVPSRASLQVTSPGTGGKRRVIWRSDEAAITQSSTRLDGWWQNIADSWSELIISKGVLQSAPVQASETVRINGFGNASAFLTATPFTLPDLATRAFTWISAAVALIAILAFYWGHNVLKLRRLRAVAYAMTVRPSGGGDLKQFSARSENGTLARVFYLLLTRSRSRDANLVKRQRKQEFLRAEKLRLAEAHVQNRKAILDAIGHEIRAPLQSLVNTTKGQEAVQQKLARIRRAVEALHAATSVEDGLRSGDVATSPHNLADWLQRFAYNLDEDGRGVKFVGPAHEVLVQMDSMQLEQILDNLLENAERFRVPGSKIELRLTEYSSLIELAVFNYGEPIPDADIERIFDLGVTDSDAPSNSGLGLFASRIYALAMDATLNARNEVDGVSLVLQFPRPVPV</sequence>
<feature type="domain" description="Histidine kinase" evidence="8">
    <location>
        <begin position="529"/>
        <end position="725"/>
    </location>
</feature>
<dbReference type="SUPFAM" id="SSF55874">
    <property type="entry name" value="ATPase domain of HSP90 chaperone/DNA topoisomerase II/histidine kinase"/>
    <property type="match status" value="1"/>
</dbReference>
<dbReference type="Pfam" id="PF02518">
    <property type="entry name" value="HATPase_c"/>
    <property type="match status" value="1"/>
</dbReference>
<keyword evidence="5 9" id="KW-0418">Kinase</keyword>
<dbReference type="EMBL" id="FNCY01000008">
    <property type="protein sequence ID" value="SDH70278.1"/>
    <property type="molecule type" value="Genomic_DNA"/>
</dbReference>
<dbReference type="RefSeq" id="WP_143009827.1">
    <property type="nucleotide sequence ID" value="NZ_FNCY01000008.1"/>
</dbReference>
<dbReference type="Proteomes" id="UP000198607">
    <property type="component" value="Unassembled WGS sequence"/>
</dbReference>
<dbReference type="PANTHER" id="PTHR44936">
    <property type="entry name" value="SENSOR PROTEIN CREC"/>
    <property type="match status" value="1"/>
</dbReference>
<feature type="transmembrane region" description="Helical" evidence="7">
    <location>
        <begin position="21"/>
        <end position="41"/>
    </location>
</feature>
<evidence type="ECO:0000256" key="3">
    <source>
        <dbReference type="ARBA" id="ARBA00022679"/>
    </source>
</evidence>
<keyword evidence="4" id="KW-0547">Nucleotide-binding</keyword>
<keyword evidence="10" id="KW-1185">Reference proteome</keyword>
<dbReference type="SMART" id="SM00387">
    <property type="entry name" value="HATPase_c"/>
    <property type="match status" value="1"/>
</dbReference>
<dbReference type="GO" id="GO:0005524">
    <property type="term" value="F:ATP binding"/>
    <property type="evidence" value="ECO:0007669"/>
    <property type="project" value="UniProtKB-KW"/>
</dbReference>
<evidence type="ECO:0000256" key="6">
    <source>
        <dbReference type="ARBA" id="ARBA00022840"/>
    </source>
</evidence>
<accession>A0A1G8EK76</accession>
<dbReference type="PANTHER" id="PTHR44936:SF10">
    <property type="entry name" value="SENSOR PROTEIN RSTB"/>
    <property type="match status" value="1"/>
</dbReference>
<keyword evidence="6" id="KW-0067">ATP-binding</keyword>
<evidence type="ECO:0000259" key="8">
    <source>
        <dbReference type="PROSITE" id="PS50109"/>
    </source>
</evidence>
<keyword evidence="7" id="KW-0812">Transmembrane</keyword>
<keyword evidence="7" id="KW-1133">Transmembrane helix</keyword>
<evidence type="ECO:0000313" key="9">
    <source>
        <dbReference type="EMBL" id="SDH70278.1"/>
    </source>
</evidence>
<dbReference type="OrthoDB" id="8807260at2"/>
<keyword evidence="3" id="KW-0808">Transferase</keyword>
<reference evidence="9 10" key="1">
    <citation type="submission" date="2016-10" db="EMBL/GenBank/DDBJ databases">
        <authorList>
            <person name="de Groot N.N."/>
        </authorList>
    </citation>
    <scope>NUCLEOTIDE SEQUENCE [LARGE SCALE GENOMIC DNA]</scope>
    <source>
        <strain evidence="9 10">DSM 5885</strain>
    </source>
</reference>
<gene>
    <name evidence="9" type="ORF">SAMN05660652_02109</name>
</gene>
<name>A0A1G8EK76_9RHOO</name>
<dbReference type="PROSITE" id="PS50109">
    <property type="entry name" value="HIS_KIN"/>
    <property type="match status" value="1"/>
</dbReference>
<evidence type="ECO:0000256" key="1">
    <source>
        <dbReference type="ARBA" id="ARBA00000085"/>
    </source>
</evidence>
<feature type="transmembrane region" description="Helical" evidence="7">
    <location>
        <begin position="423"/>
        <end position="442"/>
    </location>
</feature>
<dbReference type="GO" id="GO:0004673">
    <property type="term" value="F:protein histidine kinase activity"/>
    <property type="evidence" value="ECO:0007669"/>
    <property type="project" value="UniProtKB-EC"/>
</dbReference>
<evidence type="ECO:0000313" key="10">
    <source>
        <dbReference type="Proteomes" id="UP000198607"/>
    </source>
</evidence>
<dbReference type="EC" id="2.7.13.3" evidence="2"/>
<dbReference type="AlphaFoldDB" id="A0A1G8EK76"/>